<keyword evidence="2 7" id="KW-0378">Hydrolase</keyword>
<sequence>MIVLNKKNKLWELYPIGQLKGALNSMRTPKFIGTLKFKRNNLNKYVLNRFIIVKDDEEKFYPPSAALKILKKQVVFLSSHDSDMEEFLSSQDIKFRFTKICKQCSYNGIITIINDDSAFEYHNQKICKKCSENIIKEELKLNGIDKKLFKRFKQILDKKKDLSLVLKIINSKFDPVKDTNLTFFDKIESKDNRKFPKIPVSRLKIPNDFKKIIDDDGNNYLLPIQFLAVKEGLLQGKNLLVVSATGSGKTLIGELAGINNLYKNKKFIYLTPLVALANQKYRDFKRKYSDLNFKTSIKVGKNRVMAKGELKVKDGDVSSSDIVVGTYEGIDFVLRSGKYKSLGDVGTILIDEIHSLDDEDRGIRLNGMIIRIAKLFPNAQIIGLSATIKNQKQIANNFNLKLVEYDKRPVPLERHLLMVRGEIEKKNIIRKLVLKEYNNLSSKGFKGQTIVFTNSRRKTQEIAHFLKRKGLNAFSYHAGLSFYKKEKIEKNFAKGDIPVVVTTAALAAGVDFPASQVIFESLLMGIKWISSNEFHQMSGRAGRPSFNDKGIVYLLPEIGKNFNGENEEAVALELLESDVDNVHLDFSEDSLVEAILSDVSSNSIKTVTEIYENYKNQDFDIDMIINELLDYKLIKIIKFNKDNLKVKDKNKNKNKDKNKNNHVTTTRYGRAVSMSFLMIDEGEAIRKSLKHLNKKYFIDYLKNKKNNNEPNKAKNKSKIKDNNKAKKSKLKTKYDFSFDLFLDILDIILSLELFENAYLSSHLQAHINNALKIQIPVRLFSPSTLDIISSGETIAKLDKKYEDALLNLQMDFSQCQCEDKPFCDCIQKGISNFILNERLNKLDPIDISKKLSSKYQIQTYHSDIFSFLDNLVRYLDATKRIAIAFNWVELADEIQFLIKLVENP</sequence>
<dbReference type="InterPro" id="IPR014001">
    <property type="entry name" value="Helicase_ATP-bd"/>
</dbReference>
<feature type="domain" description="Helicase ATP-binding" evidence="5">
    <location>
        <begin position="230"/>
        <end position="406"/>
    </location>
</feature>
<comment type="caution">
    <text evidence="7">The sequence shown here is derived from an EMBL/GenBank/DDBJ whole genome shotgun (WGS) entry which is preliminary data.</text>
</comment>
<dbReference type="PATRIC" id="fig|49547.3.peg.345"/>
<dbReference type="SMART" id="SM00490">
    <property type="entry name" value="HELICc"/>
    <property type="match status" value="1"/>
</dbReference>
<dbReference type="RefSeq" id="WP_067089393.1">
    <property type="nucleotide sequence ID" value="NZ_LWMV01000055.1"/>
</dbReference>
<dbReference type="Gene3D" id="3.40.50.300">
    <property type="entry name" value="P-loop containing nucleotide triphosphate hydrolases"/>
    <property type="match status" value="2"/>
</dbReference>
<keyword evidence="8" id="KW-1185">Reference proteome</keyword>
<protein>
    <submittedName>
        <fullName evidence="7">ATP-dependent DNA helicase RecQ</fullName>
        <ecNumber evidence="7">3.6.4.12</ecNumber>
    </submittedName>
</protein>
<evidence type="ECO:0000313" key="8">
    <source>
        <dbReference type="Proteomes" id="UP000077245"/>
    </source>
</evidence>
<name>A0A166CZC8_9EURY</name>
<keyword evidence="4" id="KW-0067">ATP-binding</keyword>
<dbReference type="GO" id="GO:0016787">
    <property type="term" value="F:hydrolase activity"/>
    <property type="evidence" value="ECO:0007669"/>
    <property type="project" value="UniProtKB-KW"/>
</dbReference>
<proteinExistence type="predicted"/>
<dbReference type="InterPro" id="IPR043852">
    <property type="entry name" value="DUF5814"/>
</dbReference>
<dbReference type="Proteomes" id="UP000077245">
    <property type="component" value="Unassembled WGS sequence"/>
</dbReference>
<evidence type="ECO:0000259" key="5">
    <source>
        <dbReference type="PROSITE" id="PS51192"/>
    </source>
</evidence>
<dbReference type="GO" id="GO:0003676">
    <property type="term" value="F:nucleic acid binding"/>
    <property type="evidence" value="ECO:0007669"/>
    <property type="project" value="InterPro"/>
</dbReference>
<accession>A0A166CZC8</accession>
<dbReference type="EMBL" id="LWMV01000055">
    <property type="protein sequence ID" value="KZX15030.1"/>
    <property type="molecule type" value="Genomic_DNA"/>
</dbReference>
<dbReference type="GO" id="GO:0003678">
    <property type="term" value="F:DNA helicase activity"/>
    <property type="evidence" value="ECO:0007669"/>
    <property type="project" value="UniProtKB-EC"/>
</dbReference>
<reference evidence="7 8" key="1">
    <citation type="submission" date="2016-04" db="EMBL/GenBank/DDBJ databases">
        <title>Genome sequence of Methanobrevibacter curvatus DSM 11111.</title>
        <authorList>
            <person name="Poehlein A."/>
            <person name="Seedorf H."/>
            <person name="Daniel R."/>
        </authorList>
    </citation>
    <scope>NUCLEOTIDE SEQUENCE [LARGE SCALE GENOMIC DNA]</scope>
    <source>
        <strain evidence="7 8">DSM 11111</strain>
    </source>
</reference>
<dbReference type="CDD" id="cd18795">
    <property type="entry name" value="SF2_C_Ski2"/>
    <property type="match status" value="1"/>
</dbReference>
<dbReference type="EC" id="3.6.4.12" evidence="7"/>
<evidence type="ECO:0000256" key="1">
    <source>
        <dbReference type="ARBA" id="ARBA00022741"/>
    </source>
</evidence>
<keyword evidence="3 7" id="KW-0347">Helicase</keyword>
<dbReference type="PROSITE" id="PS51192">
    <property type="entry name" value="HELICASE_ATP_BIND_1"/>
    <property type="match status" value="1"/>
</dbReference>
<dbReference type="InterPro" id="IPR011545">
    <property type="entry name" value="DEAD/DEAH_box_helicase_dom"/>
</dbReference>
<evidence type="ECO:0000256" key="3">
    <source>
        <dbReference type="ARBA" id="ARBA00022806"/>
    </source>
</evidence>
<dbReference type="InterPro" id="IPR001650">
    <property type="entry name" value="Helicase_C-like"/>
</dbReference>
<dbReference type="InterPro" id="IPR050474">
    <property type="entry name" value="Hel308_SKI2-like"/>
</dbReference>
<evidence type="ECO:0000313" key="7">
    <source>
        <dbReference type="EMBL" id="KZX15030.1"/>
    </source>
</evidence>
<dbReference type="PROSITE" id="PS51194">
    <property type="entry name" value="HELICASE_CTER"/>
    <property type="match status" value="1"/>
</dbReference>
<dbReference type="Pfam" id="PF00271">
    <property type="entry name" value="Helicase_C"/>
    <property type="match status" value="1"/>
</dbReference>
<dbReference type="Pfam" id="PF00270">
    <property type="entry name" value="DEAD"/>
    <property type="match status" value="1"/>
</dbReference>
<evidence type="ECO:0000256" key="2">
    <source>
        <dbReference type="ARBA" id="ARBA00022801"/>
    </source>
</evidence>
<dbReference type="SUPFAM" id="SSF52540">
    <property type="entry name" value="P-loop containing nucleoside triphosphate hydrolases"/>
    <property type="match status" value="1"/>
</dbReference>
<dbReference type="InterPro" id="IPR027417">
    <property type="entry name" value="P-loop_NTPase"/>
</dbReference>
<dbReference type="Pfam" id="PF19131">
    <property type="entry name" value="DUF5814"/>
    <property type="match status" value="1"/>
</dbReference>
<organism evidence="7 8">
    <name type="scientific">Methanobrevibacter curvatus</name>
    <dbReference type="NCBI Taxonomy" id="49547"/>
    <lineage>
        <taxon>Archaea</taxon>
        <taxon>Methanobacteriati</taxon>
        <taxon>Methanobacteriota</taxon>
        <taxon>Methanomada group</taxon>
        <taxon>Methanobacteria</taxon>
        <taxon>Methanobacteriales</taxon>
        <taxon>Methanobacteriaceae</taxon>
        <taxon>Methanobrevibacter</taxon>
    </lineage>
</organism>
<feature type="domain" description="Helicase C-terminal" evidence="6">
    <location>
        <begin position="432"/>
        <end position="590"/>
    </location>
</feature>
<dbReference type="OrthoDB" id="39583at2157"/>
<dbReference type="GO" id="GO:0005524">
    <property type="term" value="F:ATP binding"/>
    <property type="evidence" value="ECO:0007669"/>
    <property type="project" value="UniProtKB-KW"/>
</dbReference>
<dbReference type="SMART" id="SM00487">
    <property type="entry name" value="DEXDc"/>
    <property type="match status" value="1"/>
</dbReference>
<dbReference type="InterPro" id="IPR003593">
    <property type="entry name" value="AAA+_ATPase"/>
</dbReference>
<dbReference type="AlphaFoldDB" id="A0A166CZC8"/>
<dbReference type="STRING" id="49547.MBCUR_03290"/>
<evidence type="ECO:0000256" key="4">
    <source>
        <dbReference type="ARBA" id="ARBA00022840"/>
    </source>
</evidence>
<dbReference type="SMART" id="SM00382">
    <property type="entry name" value="AAA"/>
    <property type="match status" value="1"/>
</dbReference>
<evidence type="ECO:0000259" key="6">
    <source>
        <dbReference type="PROSITE" id="PS51194"/>
    </source>
</evidence>
<gene>
    <name evidence="7" type="primary">recQ_1</name>
    <name evidence="7" type="ORF">MBCUR_03290</name>
</gene>
<dbReference type="PANTHER" id="PTHR47961">
    <property type="entry name" value="DNA POLYMERASE THETA, PUTATIVE (AFU_ORTHOLOGUE AFUA_1G05260)-RELATED"/>
    <property type="match status" value="1"/>
</dbReference>
<keyword evidence="1" id="KW-0547">Nucleotide-binding</keyword>
<dbReference type="PANTHER" id="PTHR47961:SF1">
    <property type="entry name" value="ATP-DEPENDENT HELICASE MJ1401-RELATED"/>
    <property type="match status" value="1"/>
</dbReference>